<evidence type="ECO:0000313" key="1">
    <source>
        <dbReference type="EMBL" id="EFW04325.1"/>
    </source>
</evidence>
<dbReference type="STRING" id="100884.GCA_000269565_00261"/>
<dbReference type="HOGENOM" id="CLU_1852103_0_0_9"/>
<evidence type="ECO:0000313" key="2">
    <source>
        <dbReference type="Proteomes" id="UP000003157"/>
    </source>
</evidence>
<dbReference type="eggNOG" id="ENOG5033I5U">
    <property type="taxonomic scope" value="Bacteria"/>
</dbReference>
<keyword evidence="2" id="KW-1185">Reference proteome</keyword>
<sequence>MSITMIIVLSLTGFYRIIAHSNQISSYDEDIYIAAKQVSQYAIGSCYEEVDDSYTYYNFEQEEVTFELNNRRLVKTPGFEIMLTNIDNLYFVIENNNIYMNIERSEREYRFLVNYAKEKEEEDIPDEELE</sequence>
<proteinExistence type="predicted"/>
<dbReference type="InterPro" id="IPR016977">
    <property type="entry name" value="ComGF"/>
</dbReference>
<organism evidence="1 2">
    <name type="scientific">Coprobacillus cateniformis</name>
    <dbReference type="NCBI Taxonomy" id="100884"/>
    <lineage>
        <taxon>Bacteria</taxon>
        <taxon>Bacillati</taxon>
        <taxon>Bacillota</taxon>
        <taxon>Erysipelotrichia</taxon>
        <taxon>Erysipelotrichales</taxon>
        <taxon>Coprobacillaceae</taxon>
        <taxon>Coprobacillus</taxon>
    </lineage>
</organism>
<dbReference type="Proteomes" id="UP000003157">
    <property type="component" value="Unassembled WGS sequence"/>
</dbReference>
<dbReference type="GeneID" id="78228189"/>
<comment type="caution">
    <text evidence="1">The sequence shown here is derived from an EMBL/GenBank/DDBJ whole genome shotgun (WGS) entry which is preliminary data.</text>
</comment>
<name>E7GCW6_9FIRM</name>
<dbReference type="RefSeq" id="WP_008789696.1">
    <property type="nucleotide sequence ID" value="NZ_AKCB01000001.1"/>
</dbReference>
<accession>E7GCW6</accession>
<dbReference type="EMBL" id="ADKX01000039">
    <property type="protein sequence ID" value="EFW04325.1"/>
    <property type="molecule type" value="Genomic_DNA"/>
</dbReference>
<dbReference type="Pfam" id="PF15980">
    <property type="entry name" value="ComGF"/>
    <property type="match status" value="1"/>
</dbReference>
<gene>
    <name evidence="1" type="ORF">HMPREF9488_02608</name>
</gene>
<dbReference type="AlphaFoldDB" id="E7GCW6"/>
<protein>
    <submittedName>
        <fullName evidence="1">Uncharacterized protein</fullName>
    </submittedName>
</protein>
<reference evidence="1 2" key="1">
    <citation type="submission" date="2010-12" db="EMBL/GenBank/DDBJ databases">
        <title>The Genome Sequence of Coprobacillus sp. strain 29_1.</title>
        <authorList>
            <consortium name="The Broad Institute Genome Sequencing Platform"/>
            <person name="Earl A."/>
            <person name="Ward D."/>
            <person name="Feldgarden M."/>
            <person name="Gevers D."/>
            <person name="Daigneault M."/>
            <person name="Sibley C.D."/>
            <person name="White A."/>
            <person name="Strauss J."/>
            <person name="Allen-Vercoe E."/>
            <person name="Young S.K."/>
            <person name="Zeng Q."/>
            <person name="Gargeya S."/>
            <person name="Fitzgerald M."/>
            <person name="Haas B."/>
            <person name="Abouelleil A."/>
            <person name="Alvarado L."/>
            <person name="Arachchi H.M."/>
            <person name="Berlin A."/>
            <person name="Brown A."/>
            <person name="Chapman S.B."/>
            <person name="Chen Z."/>
            <person name="Dunbar C."/>
            <person name="Freedman E."/>
            <person name="Gearin G."/>
            <person name="Gellesch M."/>
            <person name="Goldberg J."/>
            <person name="Griggs A."/>
            <person name="Gujja S."/>
            <person name="Heilman E."/>
            <person name="Heiman D."/>
            <person name="Howarth C."/>
            <person name="Larson L."/>
            <person name="Lui A."/>
            <person name="MacDonald P.J.P."/>
            <person name="Mehta T."/>
            <person name="Montmayeur A."/>
            <person name="Murphy C."/>
            <person name="Neiman D."/>
            <person name="Pearson M."/>
            <person name="Priest M."/>
            <person name="Roberts A."/>
            <person name="Saif S."/>
            <person name="Shea T."/>
            <person name="Shenoy N."/>
            <person name="Sisk P."/>
            <person name="Stolte C."/>
            <person name="Sykes S."/>
            <person name="White J."/>
            <person name="Yandava C."/>
            <person name="Nusbaum C."/>
            <person name="Birren B."/>
        </authorList>
    </citation>
    <scope>NUCLEOTIDE SEQUENCE [LARGE SCALE GENOMIC DNA]</scope>
    <source>
        <strain evidence="1 2">29_1</strain>
    </source>
</reference>
<dbReference type="OrthoDB" id="1768387at2"/>